<evidence type="ECO:0000256" key="4">
    <source>
        <dbReference type="ARBA" id="ARBA00022737"/>
    </source>
</evidence>
<keyword evidence="8" id="KW-0732">Signal</keyword>
<evidence type="ECO:0000256" key="6">
    <source>
        <dbReference type="ARBA" id="ARBA00022786"/>
    </source>
</evidence>
<dbReference type="GO" id="GO:0004842">
    <property type="term" value="F:ubiquitin-protein transferase activity"/>
    <property type="evidence" value="ECO:0007669"/>
    <property type="project" value="InterPro"/>
</dbReference>
<dbReference type="SUPFAM" id="SSF57850">
    <property type="entry name" value="RING/U-box"/>
    <property type="match status" value="1"/>
</dbReference>
<evidence type="ECO:0000256" key="3">
    <source>
        <dbReference type="ARBA" id="ARBA00022723"/>
    </source>
</evidence>
<reference evidence="10" key="1">
    <citation type="submission" date="2025-08" db="UniProtKB">
        <authorList>
            <consortium name="Ensembl"/>
        </authorList>
    </citation>
    <scope>IDENTIFICATION</scope>
</reference>
<dbReference type="InterPro" id="IPR044066">
    <property type="entry name" value="TRIAD_supradom"/>
</dbReference>
<dbReference type="InterPro" id="IPR047548">
    <property type="entry name" value="Rcat_RBR_RNF14"/>
</dbReference>
<keyword evidence="4" id="KW-0677">Repeat</keyword>
<name>A0A3Q3E5S7_9LABR</name>
<evidence type="ECO:0000256" key="1">
    <source>
        <dbReference type="ARBA" id="ARBA00004906"/>
    </source>
</evidence>
<evidence type="ECO:0000256" key="7">
    <source>
        <dbReference type="ARBA" id="ARBA00022833"/>
    </source>
</evidence>
<proteinExistence type="predicted"/>
<reference evidence="10" key="2">
    <citation type="submission" date="2025-09" db="UniProtKB">
        <authorList>
            <consortium name="Ensembl"/>
        </authorList>
    </citation>
    <scope>IDENTIFICATION</scope>
</reference>
<keyword evidence="3" id="KW-0479">Metal-binding</keyword>
<dbReference type="Proteomes" id="UP000261660">
    <property type="component" value="Unplaced"/>
</dbReference>
<feature type="signal peptide" evidence="8">
    <location>
        <begin position="1"/>
        <end position="24"/>
    </location>
</feature>
<dbReference type="Gene3D" id="1.20.120.1750">
    <property type="match status" value="1"/>
</dbReference>
<dbReference type="PANTHER" id="PTHR11685">
    <property type="entry name" value="RBR FAMILY RING FINGER AND IBR DOMAIN-CONTAINING"/>
    <property type="match status" value="1"/>
</dbReference>
<feature type="chain" id="PRO_5018779581" description="RING-type domain-containing protein" evidence="8">
    <location>
        <begin position="25"/>
        <end position="117"/>
    </location>
</feature>
<dbReference type="Ensembl" id="ENSLBET00000002735.1">
    <property type="protein sequence ID" value="ENSLBEP00000002592.1"/>
    <property type="gene ID" value="ENSLBEG00000002033.1"/>
</dbReference>
<evidence type="ECO:0000256" key="5">
    <source>
        <dbReference type="ARBA" id="ARBA00022771"/>
    </source>
</evidence>
<dbReference type="CDD" id="cd20354">
    <property type="entry name" value="Rcat_RBR_RNF14"/>
    <property type="match status" value="1"/>
</dbReference>
<dbReference type="InParanoid" id="A0A3Q3E5S7"/>
<evidence type="ECO:0000256" key="2">
    <source>
        <dbReference type="ARBA" id="ARBA00022679"/>
    </source>
</evidence>
<keyword evidence="7" id="KW-0862">Zinc</keyword>
<keyword evidence="6" id="KW-0833">Ubl conjugation pathway</keyword>
<dbReference type="InterPro" id="IPR031127">
    <property type="entry name" value="E3_UB_ligase_RBR"/>
</dbReference>
<accession>A0A3Q3E5S7</accession>
<dbReference type="Pfam" id="PF22191">
    <property type="entry name" value="IBR_1"/>
    <property type="match status" value="1"/>
</dbReference>
<organism evidence="10 11">
    <name type="scientific">Labrus bergylta</name>
    <name type="common">ballan wrasse</name>
    <dbReference type="NCBI Taxonomy" id="56723"/>
    <lineage>
        <taxon>Eukaryota</taxon>
        <taxon>Metazoa</taxon>
        <taxon>Chordata</taxon>
        <taxon>Craniata</taxon>
        <taxon>Vertebrata</taxon>
        <taxon>Euteleostomi</taxon>
        <taxon>Actinopterygii</taxon>
        <taxon>Neopterygii</taxon>
        <taxon>Teleostei</taxon>
        <taxon>Neoteleostei</taxon>
        <taxon>Acanthomorphata</taxon>
        <taxon>Eupercaria</taxon>
        <taxon>Labriformes</taxon>
        <taxon>Labridae</taxon>
        <taxon>Labrus</taxon>
    </lineage>
</organism>
<dbReference type="GO" id="GO:0016567">
    <property type="term" value="P:protein ubiquitination"/>
    <property type="evidence" value="ECO:0007669"/>
    <property type="project" value="InterPro"/>
</dbReference>
<keyword evidence="2" id="KW-0808">Transferase</keyword>
<evidence type="ECO:0000259" key="9">
    <source>
        <dbReference type="PROSITE" id="PS51873"/>
    </source>
</evidence>
<dbReference type="AlphaFoldDB" id="A0A3Q3E5S7"/>
<protein>
    <recommendedName>
        <fullName evidence="9">RING-type domain-containing protein</fullName>
    </recommendedName>
</protein>
<evidence type="ECO:0000313" key="10">
    <source>
        <dbReference type="Ensembl" id="ENSLBEP00000002592.1"/>
    </source>
</evidence>
<keyword evidence="5" id="KW-0863">Zinc-finger</keyword>
<feature type="domain" description="RING-type" evidence="9">
    <location>
        <begin position="1"/>
        <end position="117"/>
    </location>
</feature>
<comment type="pathway">
    <text evidence="1">Protein modification; protein ubiquitination.</text>
</comment>
<dbReference type="GeneTree" id="ENSGT00940000180286"/>
<dbReference type="GO" id="GO:0008270">
    <property type="term" value="F:zinc ion binding"/>
    <property type="evidence" value="ECO:0007669"/>
    <property type="project" value="UniProtKB-KW"/>
</dbReference>
<dbReference type="STRING" id="56723.ENSLBEP00000002592"/>
<evidence type="ECO:0000313" key="11">
    <source>
        <dbReference type="Proteomes" id="UP000261660"/>
    </source>
</evidence>
<dbReference type="PROSITE" id="PS51873">
    <property type="entry name" value="TRIAD"/>
    <property type="match status" value="1"/>
</dbReference>
<evidence type="ECO:0000256" key="8">
    <source>
        <dbReference type="SAM" id="SignalP"/>
    </source>
</evidence>
<sequence length="117" mass="13701">MPSFAWVQLSKAVIFVCFSEGIKALWNDYESGSKERKRLLESRYGRSGLLDTVAEYLSEDWITFNSKHCPHCFCRIEKNGGCNMMICTKCRQRFCWACLTRLQTGKHLNDQYEEEVK</sequence>
<keyword evidence="11" id="KW-1185">Reference proteome</keyword>